<feature type="domain" description="Flavin reductase like" evidence="4">
    <location>
        <begin position="9"/>
        <end position="151"/>
    </location>
</feature>
<gene>
    <name evidence="5" type="ORF">H9761_03050</name>
</gene>
<dbReference type="SUPFAM" id="SSF50475">
    <property type="entry name" value="FMN-binding split barrel"/>
    <property type="match status" value="1"/>
</dbReference>
<dbReference type="GO" id="GO:0010181">
    <property type="term" value="F:FMN binding"/>
    <property type="evidence" value="ECO:0007669"/>
    <property type="project" value="InterPro"/>
</dbReference>
<dbReference type="Proteomes" id="UP000823891">
    <property type="component" value="Unassembled WGS sequence"/>
</dbReference>
<accession>A0A9D2NCR9</accession>
<dbReference type="PANTHER" id="PTHR43567:SF1">
    <property type="entry name" value="FLAVOREDOXIN"/>
    <property type="match status" value="1"/>
</dbReference>
<dbReference type="GO" id="GO:0016646">
    <property type="term" value="F:oxidoreductase activity, acting on the CH-NH group of donors, NAD or NADP as acceptor"/>
    <property type="evidence" value="ECO:0007669"/>
    <property type="project" value="UniProtKB-ARBA"/>
</dbReference>
<reference evidence="5" key="2">
    <citation type="submission" date="2021-04" db="EMBL/GenBank/DDBJ databases">
        <authorList>
            <person name="Gilroy R."/>
        </authorList>
    </citation>
    <scope>NUCLEOTIDE SEQUENCE</scope>
    <source>
        <strain evidence="5">USAMLcec2-132</strain>
    </source>
</reference>
<dbReference type="Pfam" id="PF01613">
    <property type="entry name" value="Flavin_Reduct"/>
    <property type="match status" value="1"/>
</dbReference>
<dbReference type="Gene3D" id="2.30.110.10">
    <property type="entry name" value="Electron Transport, Fmn-binding Protein, Chain A"/>
    <property type="match status" value="1"/>
</dbReference>
<evidence type="ECO:0000313" key="5">
    <source>
        <dbReference type="EMBL" id="HJC22668.1"/>
    </source>
</evidence>
<sequence length="183" mass="20090">MKKDLGSILALYPTPLTVVGAMVNGRPNWVLVGHVGIMGHDHIMVSLAKPHYTNQGIRDTRVLSVNMVDEAMLPKADYVGCVSGSKTDKSEVFVCSIDQNGAPLIDESRLSMECTVEDIYETNGFDNFILKIDHTWAEEGILNEAGKIDYGVFKPVLFEMPGYTYLKTGETAAKCMSPGREEA</sequence>
<dbReference type="PANTHER" id="PTHR43567">
    <property type="entry name" value="FLAVOREDOXIN-RELATED-RELATED"/>
    <property type="match status" value="1"/>
</dbReference>
<dbReference type="SMART" id="SM00903">
    <property type="entry name" value="Flavin_Reduct"/>
    <property type="match status" value="1"/>
</dbReference>
<dbReference type="AlphaFoldDB" id="A0A9D2NCR9"/>
<evidence type="ECO:0000256" key="1">
    <source>
        <dbReference type="ARBA" id="ARBA00001917"/>
    </source>
</evidence>
<dbReference type="InterPro" id="IPR012349">
    <property type="entry name" value="Split_barrel_FMN-bd"/>
</dbReference>
<comment type="cofactor">
    <cofactor evidence="1">
        <name>FMN</name>
        <dbReference type="ChEBI" id="CHEBI:58210"/>
    </cofactor>
</comment>
<dbReference type="InterPro" id="IPR002563">
    <property type="entry name" value="Flavin_Rdtase-like_dom"/>
</dbReference>
<protein>
    <submittedName>
        <fullName evidence="5">Flavin reductase family protein</fullName>
    </submittedName>
</protein>
<keyword evidence="2" id="KW-0285">Flavoprotein</keyword>
<organism evidence="5 6">
    <name type="scientific">Candidatus Eisenbergiella merdavium</name>
    <dbReference type="NCBI Taxonomy" id="2838551"/>
    <lineage>
        <taxon>Bacteria</taxon>
        <taxon>Bacillati</taxon>
        <taxon>Bacillota</taxon>
        <taxon>Clostridia</taxon>
        <taxon>Lachnospirales</taxon>
        <taxon>Lachnospiraceae</taxon>
        <taxon>Eisenbergiella</taxon>
    </lineage>
</organism>
<evidence type="ECO:0000256" key="3">
    <source>
        <dbReference type="ARBA" id="ARBA00038054"/>
    </source>
</evidence>
<proteinExistence type="inferred from homology"/>
<comment type="similarity">
    <text evidence="3">Belongs to the flavoredoxin family.</text>
</comment>
<dbReference type="EMBL" id="DWWS01000013">
    <property type="protein sequence ID" value="HJC22668.1"/>
    <property type="molecule type" value="Genomic_DNA"/>
</dbReference>
<comment type="caution">
    <text evidence="5">The sequence shown here is derived from an EMBL/GenBank/DDBJ whole genome shotgun (WGS) entry which is preliminary data.</text>
</comment>
<dbReference type="InterPro" id="IPR052174">
    <property type="entry name" value="Flavoredoxin"/>
</dbReference>
<evidence type="ECO:0000313" key="6">
    <source>
        <dbReference type="Proteomes" id="UP000823891"/>
    </source>
</evidence>
<evidence type="ECO:0000259" key="4">
    <source>
        <dbReference type="SMART" id="SM00903"/>
    </source>
</evidence>
<evidence type="ECO:0000256" key="2">
    <source>
        <dbReference type="ARBA" id="ARBA00022630"/>
    </source>
</evidence>
<name>A0A9D2NCR9_9FIRM</name>
<reference evidence="5" key="1">
    <citation type="journal article" date="2021" name="PeerJ">
        <title>Extensive microbial diversity within the chicken gut microbiome revealed by metagenomics and culture.</title>
        <authorList>
            <person name="Gilroy R."/>
            <person name="Ravi A."/>
            <person name="Getino M."/>
            <person name="Pursley I."/>
            <person name="Horton D.L."/>
            <person name="Alikhan N.F."/>
            <person name="Baker D."/>
            <person name="Gharbi K."/>
            <person name="Hall N."/>
            <person name="Watson M."/>
            <person name="Adriaenssens E.M."/>
            <person name="Foster-Nyarko E."/>
            <person name="Jarju S."/>
            <person name="Secka A."/>
            <person name="Antonio M."/>
            <person name="Oren A."/>
            <person name="Chaudhuri R.R."/>
            <person name="La Ragione R."/>
            <person name="Hildebrand F."/>
            <person name="Pallen M.J."/>
        </authorList>
    </citation>
    <scope>NUCLEOTIDE SEQUENCE</scope>
    <source>
        <strain evidence="5">USAMLcec2-132</strain>
    </source>
</reference>